<protein>
    <submittedName>
        <fullName evidence="5">FG-GAP repeat protein</fullName>
    </submittedName>
</protein>
<reference evidence="5" key="2">
    <citation type="journal article" date="2021" name="Microbiome">
        <title>Successional dynamics and alternative stable states in a saline activated sludge microbial community over 9 years.</title>
        <authorList>
            <person name="Wang Y."/>
            <person name="Ye J."/>
            <person name="Ju F."/>
            <person name="Liu L."/>
            <person name="Boyd J.A."/>
            <person name="Deng Y."/>
            <person name="Parks D.H."/>
            <person name="Jiang X."/>
            <person name="Yin X."/>
            <person name="Woodcroft B.J."/>
            <person name="Tyson G.W."/>
            <person name="Hugenholtz P."/>
            <person name="Polz M.F."/>
            <person name="Zhang T."/>
        </authorList>
    </citation>
    <scope>NUCLEOTIDE SEQUENCE</scope>
    <source>
        <strain evidence="5">HKST-UBA02</strain>
    </source>
</reference>
<dbReference type="Gene3D" id="2.60.40.4070">
    <property type="match status" value="1"/>
</dbReference>
<dbReference type="GO" id="GO:0008305">
    <property type="term" value="C:integrin complex"/>
    <property type="evidence" value="ECO:0007669"/>
    <property type="project" value="InterPro"/>
</dbReference>
<dbReference type="InterPro" id="IPR011050">
    <property type="entry name" value="Pectin_lyase_fold/virulence"/>
</dbReference>
<name>A0A956NDN6_UNCEI</name>
<dbReference type="PRINTS" id="PR01185">
    <property type="entry name" value="INTEGRINA"/>
</dbReference>
<dbReference type="GO" id="GO:0098609">
    <property type="term" value="P:cell-cell adhesion"/>
    <property type="evidence" value="ECO:0007669"/>
    <property type="project" value="TreeGrafter"/>
</dbReference>
<dbReference type="Proteomes" id="UP000739538">
    <property type="component" value="Unassembled WGS sequence"/>
</dbReference>
<evidence type="ECO:0000256" key="3">
    <source>
        <dbReference type="ARBA" id="ARBA00023180"/>
    </source>
</evidence>
<evidence type="ECO:0000313" key="6">
    <source>
        <dbReference type="Proteomes" id="UP000739538"/>
    </source>
</evidence>
<dbReference type="EMBL" id="JAGQHS010000083">
    <property type="protein sequence ID" value="MCA9757138.1"/>
    <property type="molecule type" value="Genomic_DNA"/>
</dbReference>
<dbReference type="Gene3D" id="2.130.10.130">
    <property type="entry name" value="Integrin alpha, N-terminal"/>
    <property type="match status" value="4"/>
</dbReference>
<dbReference type="SUPFAM" id="SSF51126">
    <property type="entry name" value="Pectin lyase-like"/>
    <property type="match status" value="1"/>
</dbReference>
<dbReference type="InterPro" id="IPR013519">
    <property type="entry name" value="Int_alpha_beta-p"/>
</dbReference>
<comment type="caution">
    <text evidence="5">The sequence shown here is derived from an EMBL/GenBank/DDBJ whole genome shotgun (WGS) entry which is preliminary data.</text>
</comment>
<accession>A0A956NDN6</accession>
<gene>
    <name evidence="5" type="ORF">KDA27_15140</name>
</gene>
<sequence>MGTEFRPFVLAVTLHLIAVSAPLAGTSEPAVRPGAPDLFASPDWTEEGDQANALFGIRVANAGDVNGDGFDDLIVGATGYSNGEANEGAAFLYYGSPTGLASTAIWSFESDQAGARLGIVSGAGDVNGDGYDDVIVGAYLWDNTINEDGGRSYVFHGSASGLSATPDWTHTTGQAFAWQGWAVCGAGDLNADGYDDVAIGIRFYDSPEVSEGLVLVYHGSSSGLEDNAALILEGDQPGAEFGYAVAPAGDVNQDGYDDLLVGAPRYDNPQVDGGRAYCYYGSPTGIEAETAWYFWSSHIGARAGHSLSGAGDVDLDGYPDVIVGLPGYDSPTVDEGIALVFAGSPQGLPPALNYSWRAEGDLPGASFGSAVAGVGDVTGDGYDDVVVAAPDYDGAFTGGGRVFLYEGSVDGLAATAATTADGEHVDAAFGTAVSGSGRFSPFADTGVVVGSAGFTGPESEEGKTYHFELPDPDTITWTGDGDSTSWGMASNWDLARVPVSGDDVVIPDVTNTTEVAYTAGTIAVNTLESNEPLRISGGEITFVGSGFLHDELTLESGATISGGGDIVLDGLLTWTGGVMTGEGKTVANGGIEISGSDDKELRSGRVLRNTSSATWSGTGAIRHGEGPVGATPGTTLENALGAAFDIQNDAILEHVAGAPALFKNSGTLRKSLPGTGTTTIEADLVTVGTVEVQTGTLDLTAGFGSYSGNILLAGTFIVAGILRFNGADIETNAADVTLEGPSGTIVDESDSPAFSNFRENTGRFVANGVALESGENFKNTGEIVMGPSATWTITGSYTQDPEGATTLEAPTTRLEATSVLLNAGTVSGNGVVDTPSFAQSGGALRPGASPGTIEISGSFAQSPNGDYECEWEGRSPGSEYDQIDIAGNAELSGRLRILLGNGFVPSVGDTFLVLASPSVTDSFAVIEAFGLELRQETGSEGQRILVEEVNYREFVGPGSSWFAAENWNPPLVPDESSDVLLNDLVRIDQAGAVADEVWVRGGGMFRPDDGDSDRAAERGADSGWLQIEGGTLTLRELRIDPEARMDLTGAASTLIADRVTVEAGADIDWSSGTVRLTGAGDSLVVRAPLTIGTGPGVSLLELANGAAGALMGNTVLGAGGSTNAQLALTGGAKLEVEALDTGFSGTSTIQVENGSALVAGMGGLPGSISLGPNARLSGNGLVQGDLINGGACHPGGDGGPATLEILGNYVQSASGLLEIGLEGIDPGTYGALDVSGDANLDGTLVVNFEAGFFPAPGDSFRVVTSSVRLGEFAAATGDPVILNYDPVGVVLSVDPNSSGAEPTSLPLRFALGQNHPNPFSPTTTIRYDIPRSAPVSIRIYSVSGRLVRSLVEAGVHEPGRFEVDWDGTDEVGRSVGAGVYFCSLWSRSFEQTRTMVLLR</sequence>
<dbReference type="GO" id="GO:0007229">
    <property type="term" value="P:integrin-mediated signaling pathway"/>
    <property type="evidence" value="ECO:0007669"/>
    <property type="project" value="TreeGrafter"/>
</dbReference>
<dbReference type="SUPFAM" id="SSF69318">
    <property type="entry name" value="Integrin alpha N-terminal domain"/>
    <property type="match status" value="2"/>
</dbReference>
<dbReference type="InterPro" id="IPR028994">
    <property type="entry name" value="Integrin_alpha_N"/>
</dbReference>
<dbReference type="InterPro" id="IPR013517">
    <property type="entry name" value="FG-GAP"/>
</dbReference>
<evidence type="ECO:0000313" key="5">
    <source>
        <dbReference type="EMBL" id="MCA9757138.1"/>
    </source>
</evidence>
<keyword evidence="1" id="KW-0732">Signal</keyword>
<evidence type="ECO:0000256" key="2">
    <source>
        <dbReference type="ARBA" id="ARBA00022737"/>
    </source>
</evidence>
<dbReference type="GO" id="GO:0009897">
    <property type="term" value="C:external side of plasma membrane"/>
    <property type="evidence" value="ECO:0007669"/>
    <property type="project" value="TreeGrafter"/>
</dbReference>
<dbReference type="SMART" id="SM00191">
    <property type="entry name" value="Int_alpha"/>
    <property type="match status" value="6"/>
</dbReference>
<dbReference type="GO" id="GO:0033627">
    <property type="term" value="P:cell adhesion mediated by integrin"/>
    <property type="evidence" value="ECO:0007669"/>
    <property type="project" value="TreeGrafter"/>
</dbReference>
<keyword evidence="3" id="KW-0325">Glycoprotein</keyword>
<evidence type="ECO:0000259" key="4">
    <source>
        <dbReference type="Pfam" id="PF13860"/>
    </source>
</evidence>
<dbReference type="PANTHER" id="PTHR23220">
    <property type="entry name" value="INTEGRIN ALPHA"/>
    <property type="match status" value="1"/>
</dbReference>
<dbReference type="InterPro" id="IPR025965">
    <property type="entry name" value="FlgD/Vpr_Ig-like"/>
</dbReference>
<dbReference type="InterPro" id="IPR000413">
    <property type="entry name" value="Integrin_alpha"/>
</dbReference>
<dbReference type="PROSITE" id="PS51470">
    <property type="entry name" value="FG_GAP"/>
    <property type="match status" value="6"/>
</dbReference>
<proteinExistence type="predicted"/>
<organism evidence="5 6">
    <name type="scientific">Eiseniibacteriota bacterium</name>
    <dbReference type="NCBI Taxonomy" id="2212470"/>
    <lineage>
        <taxon>Bacteria</taxon>
        <taxon>Candidatus Eiseniibacteriota</taxon>
    </lineage>
</organism>
<dbReference type="Pfam" id="PF01839">
    <property type="entry name" value="FG-GAP"/>
    <property type="match status" value="5"/>
</dbReference>
<keyword evidence="2" id="KW-0677">Repeat</keyword>
<dbReference type="GO" id="GO:0007160">
    <property type="term" value="P:cell-matrix adhesion"/>
    <property type="evidence" value="ECO:0007669"/>
    <property type="project" value="TreeGrafter"/>
</dbReference>
<evidence type="ECO:0000256" key="1">
    <source>
        <dbReference type="ARBA" id="ARBA00022729"/>
    </source>
</evidence>
<reference evidence="5" key="1">
    <citation type="submission" date="2020-04" db="EMBL/GenBank/DDBJ databases">
        <authorList>
            <person name="Zhang T."/>
        </authorList>
    </citation>
    <scope>NUCLEOTIDE SEQUENCE</scope>
    <source>
        <strain evidence="5">HKST-UBA02</strain>
    </source>
</reference>
<dbReference type="Pfam" id="PF13860">
    <property type="entry name" value="FlgD_ig"/>
    <property type="match status" value="1"/>
</dbReference>
<dbReference type="PANTHER" id="PTHR23220:SF122">
    <property type="entry name" value="INTEGRIN ALPHA-PS1"/>
    <property type="match status" value="1"/>
</dbReference>
<feature type="domain" description="FlgD/Vpr Ig-like" evidence="4">
    <location>
        <begin position="1323"/>
        <end position="1380"/>
    </location>
</feature>
<dbReference type="GO" id="GO:0005178">
    <property type="term" value="F:integrin binding"/>
    <property type="evidence" value="ECO:0007669"/>
    <property type="project" value="TreeGrafter"/>
</dbReference>